<evidence type="ECO:0000256" key="2">
    <source>
        <dbReference type="ARBA" id="ARBA00022670"/>
    </source>
</evidence>
<reference evidence="9 10" key="1">
    <citation type="submission" date="2021-01" db="EMBL/GenBank/DDBJ databases">
        <title>Genomic Encyclopedia of Type Strains, Phase IV (KMG-IV): sequencing the most valuable type-strain genomes for metagenomic binning, comparative biology and taxonomic classification.</title>
        <authorList>
            <person name="Goeker M."/>
        </authorList>
    </citation>
    <scope>NUCLEOTIDE SEQUENCE [LARGE SCALE GENOMIC DNA]</scope>
    <source>
        <strain evidence="9 10">DSM 100968</strain>
    </source>
</reference>
<evidence type="ECO:0000256" key="4">
    <source>
        <dbReference type="ARBA" id="ARBA00022801"/>
    </source>
</evidence>
<dbReference type="EMBL" id="JAFBEV010000001">
    <property type="protein sequence ID" value="MBM7656739.1"/>
    <property type="molecule type" value="Genomic_DNA"/>
</dbReference>
<evidence type="ECO:0000256" key="6">
    <source>
        <dbReference type="SAM" id="Coils"/>
    </source>
</evidence>
<dbReference type="InterPro" id="IPR000064">
    <property type="entry name" value="NLP_P60_dom"/>
</dbReference>
<dbReference type="Gene3D" id="6.10.250.3150">
    <property type="match status" value="1"/>
</dbReference>
<dbReference type="RefSeq" id="WP_205005091.1">
    <property type="nucleotide sequence ID" value="NZ_CBCRXA010000001.1"/>
</dbReference>
<keyword evidence="4" id="KW-0378">Hydrolase</keyword>
<gene>
    <name evidence="9" type="ORF">JOC27_000175</name>
</gene>
<evidence type="ECO:0000259" key="8">
    <source>
        <dbReference type="PROSITE" id="PS51935"/>
    </source>
</evidence>
<comment type="similarity">
    <text evidence="1">Belongs to the peptidase C40 family.</text>
</comment>
<dbReference type="InterPro" id="IPR057309">
    <property type="entry name" value="PcsB_CC"/>
</dbReference>
<keyword evidence="6" id="KW-0175">Coiled coil</keyword>
<dbReference type="InterPro" id="IPR051202">
    <property type="entry name" value="Peptidase_C40"/>
</dbReference>
<evidence type="ECO:0000313" key="10">
    <source>
        <dbReference type="Proteomes" id="UP000823201"/>
    </source>
</evidence>
<name>A0ABS2Q6B1_9BACL</name>
<protein>
    <submittedName>
        <fullName evidence="9">Peptidoglycan hydrolase CwlO-like protein</fullName>
    </submittedName>
</protein>
<feature type="coiled-coil region" evidence="6">
    <location>
        <begin position="37"/>
        <end position="103"/>
    </location>
</feature>
<dbReference type="Gene3D" id="3.90.1720.10">
    <property type="entry name" value="endopeptidase domain like (from Nostoc punctiforme)"/>
    <property type="match status" value="1"/>
</dbReference>
<proteinExistence type="inferred from homology"/>
<dbReference type="PANTHER" id="PTHR47053:SF1">
    <property type="entry name" value="MUREIN DD-ENDOPEPTIDASE MEPH-RELATED"/>
    <property type="match status" value="1"/>
</dbReference>
<dbReference type="Pfam" id="PF24568">
    <property type="entry name" value="CC_PcsB"/>
    <property type="match status" value="1"/>
</dbReference>
<feature type="region of interest" description="Disordered" evidence="7">
    <location>
        <begin position="243"/>
        <end position="272"/>
    </location>
</feature>
<comment type="caution">
    <text evidence="9">The sequence shown here is derived from an EMBL/GenBank/DDBJ whole genome shotgun (WGS) entry which is preliminary data.</text>
</comment>
<keyword evidence="5" id="KW-0788">Thiol protease</keyword>
<keyword evidence="3" id="KW-0732">Signal</keyword>
<organism evidence="9 10">
    <name type="scientific">Sporolactobacillus spathodeae</name>
    <dbReference type="NCBI Taxonomy" id="1465502"/>
    <lineage>
        <taxon>Bacteria</taxon>
        <taxon>Bacillati</taxon>
        <taxon>Bacillota</taxon>
        <taxon>Bacilli</taxon>
        <taxon>Bacillales</taxon>
        <taxon>Sporolactobacillaceae</taxon>
        <taxon>Sporolactobacillus</taxon>
    </lineage>
</organism>
<dbReference type="SUPFAM" id="SSF54001">
    <property type="entry name" value="Cysteine proteinases"/>
    <property type="match status" value="1"/>
</dbReference>
<evidence type="ECO:0000256" key="7">
    <source>
        <dbReference type="SAM" id="MobiDB-lite"/>
    </source>
</evidence>
<evidence type="ECO:0000256" key="5">
    <source>
        <dbReference type="ARBA" id="ARBA00022807"/>
    </source>
</evidence>
<sequence>MNMDKKKVTMTLALTVGLTYTSAIPSVTYAHNSLHKIKSQEASAQSLKAQLSAQQKKIQNDLKAFNKKQLALTSEISAGQSEINQTNDKIEALKSEISVIQKRVDARKKVLDQRLVSIYKNGTTDYLDVLFGAKDFNDFVTRFKALHMITSQDHKILTDQKNDKEAVAIKQKSVEAKQAANVARLEKLKKALADVEALQVQKKIASKALSLKQTSVSARLTALNNAEANLSLSQVSSNIKATSFSSADNSGNSSSDNSASDNSSAASGSTQTQSPAISASVASGGISGILNYGNRFIGNSTYVFGASNPAGHQFDCSGFVHAAFAANGIGVGRTTGALVSQGSAVSINQAKPGDLVFFDTYKTNGHVGIYLGGGRFIGSQSSTGVAVVSMSNPYWRSHFSGVVRRVLN</sequence>
<keyword evidence="10" id="KW-1185">Reference proteome</keyword>
<feature type="compositionally biased region" description="Low complexity" evidence="7">
    <location>
        <begin position="245"/>
        <end position="272"/>
    </location>
</feature>
<evidence type="ECO:0000313" key="9">
    <source>
        <dbReference type="EMBL" id="MBM7656739.1"/>
    </source>
</evidence>
<dbReference type="InterPro" id="IPR038765">
    <property type="entry name" value="Papain-like_cys_pep_sf"/>
</dbReference>
<dbReference type="Pfam" id="PF00877">
    <property type="entry name" value="NLPC_P60"/>
    <property type="match status" value="1"/>
</dbReference>
<dbReference type="PANTHER" id="PTHR47053">
    <property type="entry name" value="MUREIN DD-ENDOPEPTIDASE MEPH-RELATED"/>
    <property type="match status" value="1"/>
</dbReference>
<feature type="domain" description="NlpC/P60" evidence="8">
    <location>
        <begin position="283"/>
        <end position="406"/>
    </location>
</feature>
<accession>A0ABS2Q6B1</accession>
<evidence type="ECO:0000256" key="1">
    <source>
        <dbReference type="ARBA" id="ARBA00007074"/>
    </source>
</evidence>
<dbReference type="Proteomes" id="UP000823201">
    <property type="component" value="Unassembled WGS sequence"/>
</dbReference>
<keyword evidence="2" id="KW-0645">Protease</keyword>
<evidence type="ECO:0000256" key="3">
    <source>
        <dbReference type="ARBA" id="ARBA00022729"/>
    </source>
</evidence>
<dbReference type="PROSITE" id="PS51935">
    <property type="entry name" value="NLPC_P60"/>
    <property type="match status" value="1"/>
</dbReference>